<dbReference type="GO" id="GO:0016298">
    <property type="term" value="F:lipase activity"/>
    <property type="evidence" value="ECO:0007669"/>
    <property type="project" value="TreeGrafter"/>
</dbReference>
<proteinExistence type="predicted"/>
<dbReference type="InterPro" id="IPR029058">
    <property type="entry name" value="AB_hydrolase_fold"/>
</dbReference>
<dbReference type="AlphaFoldDB" id="A0A839UJE3"/>
<dbReference type="PANTHER" id="PTHR32015">
    <property type="entry name" value="FASTING INDUCED LIPASE"/>
    <property type="match status" value="1"/>
</dbReference>
<gene>
    <name evidence="1" type="ORF">FHS30_000869</name>
</gene>
<name>A0A839UJE3_9GAMM</name>
<dbReference type="PANTHER" id="PTHR32015:SF1">
    <property type="entry name" value="LIPASE"/>
    <property type="match status" value="1"/>
</dbReference>
<dbReference type="EMBL" id="JACHXZ010000001">
    <property type="protein sequence ID" value="MBB3167693.1"/>
    <property type="molecule type" value="Genomic_DNA"/>
</dbReference>
<sequence>MQINNFLKRLLIGFSLFGPALVWGACVDNVVLVHGNTGDPSDWSATYDGLLSRGYSSSQIFRPSWGSKSCASCNNHAGSEETPVRNAISTAIGQSCTGKVDVIGHSMGVTLAAQQIIKLGVQNKVDAFVGIAGAYRGLWNCGVYPYNVYNSTCGRDGLSVSSPFLDWLYGRTIASRVYSIKSWVDQIVCGSGTCRVGGVHSSQIAGERATYSYNYGHFGLQQYTVSRQLDLL</sequence>
<dbReference type="InterPro" id="IPR002918">
    <property type="entry name" value="Lipase_EstA/Esterase_EstB"/>
</dbReference>
<organism evidence="1 2">
    <name type="scientific">Simiduia aestuariiviva</name>
    <dbReference type="NCBI Taxonomy" id="1510459"/>
    <lineage>
        <taxon>Bacteria</taxon>
        <taxon>Pseudomonadati</taxon>
        <taxon>Pseudomonadota</taxon>
        <taxon>Gammaproteobacteria</taxon>
        <taxon>Cellvibrionales</taxon>
        <taxon>Cellvibrionaceae</taxon>
        <taxon>Simiduia</taxon>
    </lineage>
</organism>
<evidence type="ECO:0000313" key="1">
    <source>
        <dbReference type="EMBL" id="MBB3167693.1"/>
    </source>
</evidence>
<dbReference type="SUPFAM" id="SSF53474">
    <property type="entry name" value="alpha/beta-Hydrolases"/>
    <property type="match status" value="1"/>
</dbReference>
<comment type="caution">
    <text evidence="1">The sequence shown here is derived from an EMBL/GenBank/DDBJ whole genome shotgun (WGS) entry which is preliminary data.</text>
</comment>
<dbReference type="GO" id="GO:0016042">
    <property type="term" value="P:lipid catabolic process"/>
    <property type="evidence" value="ECO:0007669"/>
    <property type="project" value="InterPro"/>
</dbReference>
<protein>
    <submittedName>
        <fullName evidence="1">Pimeloyl-ACP methyl ester carboxylesterase</fullName>
    </submittedName>
</protein>
<dbReference type="Proteomes" id="UP000559987">
    <property type="component" value="Unassembled WGS sequence"/>
</dbReference>
<dbReference type="RefSeq" id="WP_183908628.1">
    <property type="nucleotide sequence ID" value="NZ_JACHXZ010000001.1"/>
</dbReference>
<accession>A0A839UJE3</accession>
<dbReference type="Gene3D" id="3.40.50.1820">
    <property type="entry name" value="alpha/beta hydrolase"/>
    <property type="match status" value="1"/>
</dbReference>
<dbReference type="Pfam" id="PF01674">
    <property type="entry name" value="Lipase_2"/>
    <property type="match status" value="1"/>
</dbReference>
<reference evidence="1 2" key="1">
    <citation type="submission" date="2020-08" db="EMBL/GenBank/DDBJ databases">
        <title>Genomic Encyclopedia of Type Strains, Phase III (KMG-III): the genomes of soil and plant-associated and newly described type strains.</title>
        <authorList>
            <person name="Whitman W."/>
        </authorList>
    </citation>
    <scope>NUCLEOTIDE SEQUENCE [LARGE SCALE GENOMIC DNA]</scope>
    <source>
        <strain evidence="1 2">CECT 8571</strain>
    </source>
</reference>
<keyword evidence="2" id="KW-1185">Reference proteome</keyword>
<evidence type="ECO:0000313" key="2">
    <source>
        <dbReference type="Proteomes" id="UP000559987"/>
    </source>
</evidence>